<dbReference type="PANTHER" id="PTHR42848">
    <property type="match status" value="1"/>
</dbReference>
<feature type="binding site" evidence="9">
    <location>
        <position position="171"/>
    </location>
    <ligand>
        <name>ATP</name>
        <dbReference type="ChEBI" id="CHEBI:30616"/>
    </ligand>
</feature>
<dbReference type="CDD" id="cd00009">
    <property type="entry name" value="AAA"/>
    <property type="match status" value="1"/>
</dbReference>
<dbReference type="Pfam" id="PF05496">
    <property type="entry name" value="RuvB_N"/>
    <property type="match status" value="1"/>
</dbReference>
<feature type="region of interest" description="Small ATPAse domain (RuvB-S)" evidence="9">
    <location>
        <begin position="182"/>
        <end position="252"/>
    </location>
</feature>
<keyword evidence="2 9" id="KW-0547">Nucleotide-binding</keyword>
<reference evidence="11" key="1">
    <citation type="submission" date="2021-04" db="EMBL/GenBank/DDBJ databases">
        <authorList>
            <person name="Postec A."/>
        </authorList>
    </citation>
    <scope>NUCLEOTIDE SEQUENCE</scope>
    <source>
        <strain evidence="11">F1F22</strain>
    </source>
</reference>
<dbReference type="InterPro" id="IPR008823">
    <property type="entry name" value="RuvB_wg_C"/>
</dbReference>
<dbReference type="Gene3D" id="3.40.50.300">
    <property type="entry name" value="P-loop containing nucleotide triphosphate hydrolases"/>
    <property type="match status" value="1"/>
</dbReference>
<evidence type="ECO:0000313" key="11">
    <source>
        <dbReference type="EMBL" id="URA10562.1"/>
    </source>
</evidence>
<dbReference type="HAMAP" id="MF_00016">
    <property type="entry name" value="DNA_HJ_migration_RuvB"/>
    <property type="match status" value="1"/>
</dbReference>
<dbReference type="GO" id="GO:0048476">
    <property type="term" value="C:Holliday junction resolvase complex"/>
    <property type="evidence" value="ECO:0007669"/>
    <property type="project" value="UniProtKB-UniRule"/>
</dbReference>
<feature type="region of interest" description="Head domain (RuvB-H)" evidence="9">
    <location>
        <begin position="255"/>
        <end position="343"/>
    </location>
</feature>
<accession>A0AAX3BE49</accession>
<comment type="caution">
    <text evidence="9">Lacks conserved residue(s) required for the propagation of feature annotation.</text>
</comment>
<comment type="similarity">
    <text evidence="9">Belongs to the RuvB family.</text>
</comment>
<dbReference type="EMBL" id="CP073355">
    <property type="protein sequence ID" value="URA10562.1"/>
    <property type="molecule type" value="Genomic_DNA"/>
</dbReference>
<dbReference type="PANTHER" id="PTHR42848:SF1">
    <property type="entry name" value="HOLLIDAY JUNCTION BRANCH MIGRATION COMPLEX SUBUNIT RUVB"/>
    <property type="match status" value="1"/>
</dbReference>
<dbReference type="GO" id="GO:0006281">
    <property type="term" value="P:DNA repair"/>
    <property type="evidence" value="ECO:0007669"/>
    <property type="project" value="UniProtKB-UniRule"/>
</dbReference>
<feature type="binding site" evidence="9">
    <location>
        <position position="20"/>
    </location>
    <ligand>
        <name>ATP</name>
        <dbReference type="ChEBI" id="CHEBI:30616"/>
    </ligand>
</feature>
<evidence type="ECO:0000259" key="10">
    <source>
        <dbReference type="SMART" id="SM00382"/>
    </source>
</evidence>
<feature type="binding site" evidence="9">
    <location>
        <position position="218"/>
    </location>
    <ligand>
        <name>ATP</name>
        <dbReference type="ChEBI" id="CHEBI:30616"/>
    </ligand>
</feature>
<dbReference type="NCBIfam" id="NF000868">
    <property type="entry name" value="PRK00080.1"/>
    <property type="match status" value="1"/>
</dbReference>
<name>A0AAX3BE49_9SPIR</name>
<dbReference type="GO" id="GO:0006310">
    <property type="term" value="P:DNA recombination"/>
    <property type="evidence" value="ECO:0007669"/>
    <property type="project" value="UniProtKB-UniRule"/>
</dbReference>
<keyword evidence="5 9" id="KW-0067">ATP-binding</keyword>
<proteinExistence type="inferred from homology"/>
<evidence type="ECO:0000256" key="8">
    <source>
        <dbReference type="ARBA" id="ARBA00023204"/>
    </source>
</evidence>
<evidence type="ECO:0000256" key="1">
    <source>
        <dbReference type="ARBA" id="ARBA00022490"/>
    </source>
</evidence>
<dbReference type="GO" id="GO:0000400">
    <property type="term" value="F:four-way junction DNA binding"/>
    <property type="evidence" value="ECO:0007669"/>
    <property type="project" value="UniProtKB-UniRule"/>
</dbReference>
<dbReference type="Proteomes" id="UP001056539">
    <property type="component" value="Chromosome"/>
</dbReference>
<dbReference type="NCBIfam" id="TIGR00635">
    <property type="entry name" value="ruvB"/>
    <property type="match status" value="1"/>
</dbReference>
<feature type="binding site" evidence="9">
    <location>
        <position position="65"/>
    </location>
    <ligand>
        <name>ATP</name>
        <dbReference type="ChEBI" id="CHEBI:30616"/>
    </ligand>
</feature>
<dbReference type="KEGG" id="taqu:KDW03_01805"/>
<organism evidence="11 12">
    <name type="scientific">Thermospira aquatica</name>
    <dbReference type="NCBI Taxonomy" id="2828656"/>
    <lineage>
        <taxon>Bacteria</taxon>
        <taxon>Pseudomonadati</taxon>
        <taxon>Spirochaetota</taxon>
        <taxon>Spirochaetia</taxon>
        <taxon>Brevinematales</taxon>
        <taxon>Thermospiraceae</taxon>
        <taxon>Thermospira</taxon>
    </lineage>
</organism>
<protein>
    <recommendedName>
        <fullName evidence="9">Holliday junction branch migration complex subunit RuvB</fullName>
        <ecNumber evidence="9">3.6.4.-</ecNumber>
    </recommendedName>
</protein>
<dbReference type="GO" id="GO:0005524">
    <property type="term" value="F:ATP binding"/>
    <property type="evidence" value="ECO:0007669"/>
    <property type="project" value="UniProtKB-UniRule"/>
</dbReference>
<feature type="binding site" evidence="9">
    <location>
        <position position="66"/>
    </location>
    <ligand>
        <name>ATP</name>
        <dbReference type="ChEBI" id="CHEBI:30616"/>
    </ligand>
</feature>
<evidence type="ECO:0000256" key="2">
    <source>
        <dbReference type="ARBA" id="ARBA00022741"/>
    </source>
</evidence>
<dbReference type="InterPro" id="IPR003593">
    <property type="entry name" value="AAA+_ATPase"/>
</dbReference>
<reference evidence="11" key="2">
    <citation type="submission" date="2022-06" db="EMBL/GenBank/DDBJ databases">
        <title>Thermospira aquatica gen. nov., sp. nov.</title>
        <authorList>
            <person name="Ben Ali Gam Z."/>
            <person name="Labat M."/>
        </authorList>
    </citation>
    <scope>NUCLEOTIDE SEQUENCE</scope>
    <source>
        <strain evidence="11">F1F22</strain>
    </source>
</reference>
<dbReference type="GO" id="GO:0005737">
    <property type="term" value="C:cytoplasm"/>
    <property type="evidence" value="ECO:0007669"/>
    <property type="project" value="UniProtKB-SubCell"/>
</dbReference>
<keyword evidence="6 9" id="KW-0238">DNA-binding</keyword>
<dbReference type="GO" id="GO:0016787">
    <property type="term" value="F:hydrolase activity"/>
    <property type="evidence" value="ECO:0007669"/>
    <property type="project" value="UniProtKB-KW"/>
</dbReference>
<gene>
    <name evidence="9 11" type="primary">ruvB</name>
    <name evidence="11" type="ORF">KDW03_01805</name>
</gene>
<keyword evidence="11" id="KW-0347">Helicase</keyword>
<dbReference type="SMART" id="SM00382">
    <property type="entry name" value="AAA"/>
    <property type="match status" value="1"/>
</dbReference>
<evidence type="ECO:0000256" key="4">
    <source>
        <dbReference type="ARBA" id="ARBA00022801"/>
    </source>
</evidence>
<dbReference type="Pfam" id="PF17864">
    <property type="entry name" value="AAA_lid_4"/>
    <property type="match status" value="1"/>
</dbReference>
<dbReference type="SUPFAM" id="SSF52540">
    <property type="entry name" value="P-loop containing nucleoside triphosphate hydrolases"/>
    <property type="match status" value="1"/>
</dbReference>
<comment type="domain">
    <text evidence="9">Has 3 domains, the large (RuvB-L) and small ATPase (RuvB-S) domains and the C-terminal head (RuvB-H) domain. The head domain binds DNA, while the ATPase domains jointly bind ATP, ADP or are empty depending on the state of the subunit in the translocation cycle. During a single DNA translocation step the structure of each domain remains the same, but their relative positions change.</text>
</comment>
<keyword evidence="1 9" id="KW-0963">Cytoplasm</keyword>
<evidence type="ECO:0000256" key="7">
    <source>
        <dbReference type="ARBA" id="ARBA00023172"/>
    </source>
</evidence>
<evidence type="ECO:0000256" key="3">
    <source>
        <dbReference type="ARBA" id="ARBA00022763"/>
    </source>
</evidence>
<feature type="binding site" evidence="9">
    <location>
        <begin position="128"/>
        <end position="130"/>
    </location>
    <ligand>
        <name>ATP</name>
        <dbReference type="ChEBI" id="CHEBI:30616"/>
    </ligand>
</feature>
<dbReference type="InterPro" id="IPR041445">
    <property type="entry name" value="AAA_lid_4"/>
</dbReference>
<feature type="binding site" evidence="9">
    <location>
        <position position="310"/>
    </location>
    <ligand>
        <name>DNA</name>
        <dbReference type="ChEBI" id="CHEBI:16991"/>
    </ligand>
</feature>
<keyword evidence="4 9" id="KW-0378">Hydrolase</keyword>
<dbReference type="InterPro" id="IPR027417">
    <property type="entry name" value="P-loop_NTPase"/>
</dbReference>
<feature type="binding site" evidence="9">
    <location>
        <position position="21"/>
    </location>
    <ligand>
        <name>ATP</name>
        <dbReference type="ChEBI" id="CHEBI:30616"/>
    </ligand>
</feature>
<evidence type="ECO:0000256" key="5">
    <source>
        <dbReference type="ARBA" id="ARBA00022840"/>
    </source>
</evidence>
<keyword evidence="7 9" id="KW-0233">DNA recombination</keyword>
<evidence type="ECO:0000313" key="12">
    <source>
        <dbReference type="Proteomes" id="UP001056539"/>
    </source>
</evidence>
<dbReference type="InterPro" id="IPR036388">
    <property type="entry name" value="WH-like_DNA-bd_sf"/>
</dbReference>
<dbReference type="AlphaFoldDB" id="A0AAX3BE49"/>
<comment type="subcellular location">
    <subcellularLocation>
        <location evidence="9">Cytoplasm</location>
    </subcellularLocation>
</comment>
<dbReference type="InterPro" id="IPR036390">
    <property type="entry name" value="WH_DNA-bd_sf"/>
</dbReference>
<dbReference type="InterPro" id="IPR004605">
    <property type="entry name" value="DNA_helicase_Holl-junc_RuvB"/>
</dbReference>
<feature type="binding site" evidence="9">
    <location>
        <position position="66"/>
    </location>
    <ligand>
        <name>Mg(2+)</name>
        <dbReference type="ChEBI" id="CHEBI:18420"/>
    </ligand>
</feature>
<feature type="domain" description="AAA+ ATPase" evidence="10">
    <location>
        <begin position="51"/>
        <end position="182"/>
    </location>
</feature>
<dbReference type="InterPro" id="IPR008824">
    <property type="entry name" value="RuvB-like_N"/>
</dbReference>
<dbReference type="Pfam" id="PF05491">
    <property type="entry name" value="WHD_RuvB"/>
    <property type="match status" value="1"/>
</dbReference>
<feature type="binding site" evidence="9">
    <location>
        <position position="181"/>
    </location>
    <ligand>
        <name>ATP</name>
        <dbReference type="ChEBI" id="CHEBI:30616"/>
    </ligand>
</feature>
<feature type="binding site" evidence="9">
    <location>
        <position position="67"/>
    </location>
    <ligand>
        <name>ATP</name>
        <dbReference type="ChEBI" id="CHEBI:30616"/>
    </ligand>
</feature>
<comment type="catalytic activity">
    <reaction evidence="9">
        <text>ATP + H2O = ADP + phosphate + H(+)</text>
        <dbReference type="Rhea" id="RHEA:13065"/>
        <dbReference type="ChEBI" id="CHEBI:15377"/>
        <dbReference type="ChEBI" id="CHEBI:15378"/>
        <dbReference type="ChEBI" id="CHEBI:30616"/>
        <dbReference type="ChEBI" id="CHEBI:43474"/>
        <dbReference type="ChEBI" id="CHEBI:456216"/>
    </reaction>
</comment>
<dbReference type="SUPFAM" id="SSF46785">
    <property type="entry name" value="Winged helix' DNA-binding domain"/>
    <property type="match status" value="1"/>
</dbReference>
<dbReference type="GO" id="GO:0009378">
    <property type="term" value="F:four-way junction helicase activity"/>
    <property type="evidence" value="ECO:0007669"/>
    <property type="project" value="InterPro"/>
</dbReference>
<comment type="subunit">
    <text evidence="9">Homohexamer. Forms an RuvA(8)-RuvB(12)-Holliday junction (HJ) complex. HJ DNA is sandwiched between 2 RuvA tetramers; dsDNA enters through RuvA and exits via RuvB. An RuvB hexamer assembles on each DNA strand where it exits the tetramer. Each RuvB hexamer is contacted by two RuvA subunits (via domain III) on 2 adjacent RuvB subunits; this complex drives branch migration. In the full resolvosome a probable DNA-RuvA(4)-RuvB(12)-RuvC(2) complex forms which resolves the HJ.</text>
</comment>
<dbReference type="EC" id="3.6.4.-" evidence="9"/>
<dbReference type="Gene3D" id="1.10.10.10">
    <property type="entry name" value="Winged helix-like DNA-binding domain superfamily/Winged helix DNA-binding domain"/>
    <property type="match status" value="1"/>
</dbReference>
<evidence type="ECO:0000256" key="6">
    <source>
        <dbReference type="ARBA" id="ARBA00023125"/>
    </source>
</evidence>
<feature type="binding site" evidence="9">
    <location>
        <position position="62"/>
    </location>
    <ligand>
        <name>ATP</name>
        <dbReference type="ChEBI" id="CHEBI:30616"/>
    </ligand>
</feature>
<keyword evidence="8 9" id="KW-0234">DNA repair</keyword>
<evidence type="ECO:0000256" key="9">
    <source>
        <dbReference type="HAMAP-Rule" id="MF_00016"/>
    </source>
</evidence>
<sequence>MIDEKITTGDFLPTDMDEPLRPKSFSDFVGQEAVKQNIAVFVEAAKMRGKPLDHVILYGPPGLGKTTLAKIIAHEMGRSLKMISAPSLERQGDLMALLTSLEAYDVLFIDEIHRLKRQLEEVLYSAMEDFKVDIILGEGTGAKTLRISLPPFTLVGATTRMGDITGPLRSRFGIIERFDYYDKESLEKILTRSAGILGVQVTAEGIREIASRSRGTPRIANRLLKRVADYALVEKKLPVDREFADYALRRLGVDEKGLDEMDRRILRVIIEQYRGGPVGLSALAASVSEEMETIEDVYEPFLIQQGFIQRTPRGRTAGRLAYEHLGFPFSKDDDDWLFGGESQ</sequence>
<keyword evidence="3 9" id="KW-0227">DNA damage</keyword>
<feature type="binding site" evidence="9">
    <location>
        <position position="315"/>
    </location>
    <ligand>
        <name>DNA</name>
        <dbReference type="ChEBI" id="CHEBI:16991"/>
    </ligand>
</feature>
<keyword evidence="12" id="KW-1185">Reference proteome</keyword>
<comment type="function">
    <text evidence="9">The RuvA-RuvB-RuvC complex processes Holliday junction (HJ) DNA during genetic recombination and DNA repair, while the RuvA-RuvB complex plays an important role in the rescue of blocked DNA replication forks via replication fork reversal (RFR). RuvA specifically binds to HJ cruciform DNA, conferring on it an open structure. The RuvB hexamer acts as an ATP-dependent pump, pulling dsDNA into and through the RuvAB complex. RuvB forms 2 homohexamers on either side of HJ DNA bound by 1 or 2 RuvA tetramers; 4 subunits per hexamer contact DNA at a time. Coordinated motions by a converter formed by DNA-disengaged RuvB subunits stimulates ATP hydrolysis and nucleotide exchange. Immobilization of the converter enables RuvB to convert the ATP-contained energy into a lever motion, pulling 2 nucleotides of DNA out of the RuvA tetramer per ATP hydrolyzed, thus driving DNA branch migration. The RuvB motors rotate together with the DNA substrate, which together with the progressing nucleotide cycle form the mechanistic basis for DNA recombination by continuous HJ branch migration. Branch migration allows RuvC to scan DNA until it finds its consensus sequence, where it cleaves and resolves cruciform DNA.</text>
</comment>
<dbReference type="Gene3D" id="1.10.8.60">
    <property type="match status" value="1"/>
</dbReference>